<keyword evidence="1" id="KW-0472">Membrane</keyword>
<sequence>MLTNKLFICTFNIFILNVYLQHIPKFSTPIPNHVGLLFEHVHGLRRLTIDRFVFVQRFDFMPLLQELAIMQAELLEFNNIDCTQVKKFNAQKVLSLKTRIENQIKLIVPINNEYVIYNANDVNYDFDSLTEVFVDYETKILTFPFKTKWNEMSAEEARTIIQVSLQNFSNSLVELTMFLPTFNSSIVNEHEEQHNFKEFTKKNKCSFLAEITASAANKMKKGFEKAKILEKIIKQWHRNKLNISNTVLDDDILMKHMKSRIQILQRRQRAWPVDFNRPINETSFDLSETYKLHLFVEKNNSVYLFVSMPLLELTKYNLKPALFNVYSVTTVPYCKEKICLLMVPDYELLAISDSANFYFSLNNDYNNNCTFFASYNEYLCDSNNFIILNTMNSRRCEVEMYMGRFDKIDTICNIKIASFDSKKNYVYPLTSSNKLMYVNFQNTSVKYLCEHYEGSYTFLPGVNVLQLDSCILKIDTNEYVLNYNLPTSTTYWPLQIFNYENRLAQHVDWQNNLLPKIYNFTRSKLLKWRNKFKIVHDRDIDYSFITNTKNDYNNVNVNTSFNKTYVIILISLSILFFGFCVLCCCYINKIKKRSKSSLIDVKYKNSQLTVSFNRNGNLMYFSDVNDNTNKEKTSSNMYPLLIKQIET</sequence>
<keyword evidence="1" id="KW-0812">Transmembrane</keyword>
<gene>
    <name evidence="2" type="ORF">Oxoc_ORF103</name>
</gene>
<keyword evidence="1" id="KW-1133">Transmembrane helix</keyword>
<dbReference type="InterPro" id="IPR022048">
    <property type="entry name" value="Envelope_fusion-like"/>
</dbReference>
<protein>
    <submittedName>
        <fullName evidence="2">F protein</fullName>
    </submittedName>
</protein>
<evidence type="ECO:0000256" key="1">
    <source>
        <dbReference type="SAM" id="Phobius"/>
    </source>
</evidence>
<name>A0A2L0WU83_9ABAC</name>
<evidence type="ECO:0000313" key="2">
    <source>
        <dbReference type="EMBL" id="AVA31202.1"/>
    </source>
</evidence>
<reference evidence="2 3" key="1">
    <citation type="journal article" date="2018" name="PLoS ONE">
        <title>Genome analysis of a novel Group I alphabaculovirus obtained from Oxyplax ochracea.</title>
        <authorList>
            <person name="Wang J."/>
            <person name="Hou D."/>
            <person name="Wang Q."/>
            <person name="Kuang W."/>
            <person name="Zhang L."/>
            <person name="Li J."/>
            <person name="Shen S."/>
            <person name="Deng F."/>
            <person name="Wang H."/>
            <person name="Hu Z."/>
            <person name="Wang M."/>
        </authorList>
    </citation>
    <scope>NUCLEOTIDE SEQUENCE [LARGE SCALE GENOMIC DNA]</scope>
    <source>
        <strain evidence="2">435</strain>
    </source>
</reference>
<dbReference type="Pfam" id="PF12259">
    <property type="entry name" value="Baculo_F"/>
    <property type="match status" value="1"/>
</dbReference>
<proteinExistence type="predicted"/>
<dbReference type="Proteomes" id="UP000297028">
    <property type="component" value="Segment"/>
</dbReference>
<evidence type="ECO:0000313" key="3">
    <source>
        <dbReference type="Proteomes" id="UP000297028"/>
    </source>
</evidence>
<dbReference type="EMBL" id="MF143631">
    <property type="protein sequence ID" value="AVA31202.1"/>
    <property type="molecule type" value="Genomic_DNA"/>
</dbReference>
<accession>A0A2L0WU83</accession>
<organism evidence="2 3">
    <name type="scientific">Oxyplax ochracea nucleopolyhedrovirus</name>
    <dbReference type="NCBI Taxonomy" id="2083176"/>
    <lineage>
        <taxon>Viruses</taxon>
        <taxon>Viruses incertae sedis</taxon>
        <taxon>Naldaviricetes</taxon>
        <taxon>Lefavirales</taxon>
        <taxon>Baculoviridae</taxon>
        <taxon>Alphabaculovirus</taxon>
        <taxon>Alphabaculovirus oxochraceae</taxon>
    </lineage>
</organism>
<feature type="transmembrane region" description="Helical" evidence="1">
    <location>
        <begin position="565"/>
        <end position="587"/>
    </location>
</feature>
<keyword evidence="3" id="KW-1185">Reference proteome</keyword>